<keyword evidence="2" id="KW-0808">Transferase</keyword>
<dbReference type="STRING" id="470826.SAMN04488027_12313"/>
<sequence>MSYKTYIIIVTYNSMPWIDKCLGSIDLNNFDVVVVDNASSDETVEHLQKNYPDIKLFEEQTNLGFGQANNKGISYVLNQGAKHVFLLNQDAYLVDDVLDQLVQFQKEHSVYGILSAIHINAERTRLDRNFSNYVRFDANPAFYSDHVLERPLQNVYDLPFVNAAGWLISKECLMTVGGFDPIFFHYGEDDNYCQRLTYHGFKIGVLSKTFMIHDREDRTKPKVELYSKAYFDIQERRLKLMYGNINDSDEGRILKQKKKIKRQLLKARLRQNSKAIKGLKAYLQLIDRVIPEIKKSVEMNAKQQPSYLEVNS</sequence>
<protein>
    <submittedName>
        <fullName evidence="2">Glycosyltransferase, GT2 family</fullName>
    </submittedName>
</protein>
<reference evidence="2 3" key="1">
    <citation type="submission" date="2016-10" db="EMBL/GenBank/DDBJ databases">
        <authorList>
            <person name="de Groot N.N."/>
        </authorList>
    </citation>
    <scope>NUCLEOTIDE SEQUENCE [LARGE SCALE GENOMIC DNA]</scope>
    <source>
        <strain evidence="2 3">DSM 19803</strain>
    </source>
</reference>
<gene>
    <name evidence="2" type="ORF">SAMN04488027_12313</name>
</gene>
<dbReference type="PANTHER" id="PTHR43179">
    <property type="entry name" value="RHAMNOSYLTRANSFERASE WBBL"/>
    <property type="match status" value="1"/>
</dbReference>
<dbReference type="SUPFAM" id="SSF53448">
    <property type="entry name" value="Nucleotide-diphospho-sugar transferases"/>
    <property type="match status" value="1"/>
</dbReference>
<dbReference type="PANTHER" id="PTHR43179:SF7">
    <property type="entry name" value="RHAMNOSYLTRANSFERASE WBBL"/>
    <property type="match status" value="1"/>
</dbReference>
<dbReference type="AlphaFoldDB" id="A0A1G7ZFH1"/>
<evidence type="ECO:0000259" key="1">
    <source>
        <dbReference type="Pfam" id="PF00535"/>
    </source>
</evidence>
<dbReference type="InterPro" id="IPR001173">
    <property type="entry name" value="Glyco_trans_2-like"/>
</dbReference>
<dbReference type="Gene3D" id="3.90.550.10">
    <property type="entry name" value="Spore Coat Polysaccharide Biosynthesis Protein SpsA, Chain A"/>
    <property type="match status" value="1"/>
</dbReference>
<organism evidence="2 3">
    <name type="scientific">Psychroflexus sediminis</name>
    <dbReference type="NCBI Taxonomy" id="470826"/>
    <lineage>
        <taxon>Bacteria</taxon>
        <taxon>Pseudomonadati</taxon>
        <taxon>Bacteroidota</taxon>
        <taxon>Flavobacteriia</taxon>
        <taxon>Flavobacteriales</taxon>
        <taxon>Flavobacteriaceae</taxon>
        <taxon>Psychroflexus</taxon>
    </lineage>
</organism>
<dbReference type="Pfam" id="PF00535">
    <property type="entry name" value="Glycos_transf_2"/>
    <property type="match status" value="1"/>
</dbReference>
<evidence type="ECO:0000313" key="2">
    <source>
        <dbReference type="EMBL" id="SDH06830.1"/>
    </source>
</evidence>
<evidence type="ECO:0000313" key="3">
    <source>
        <dbReference type="Proteomes" id="UP000199296"/>
    </source>
</evidence>
<dbReference type="Proteomes" id="UP000199296">
    <property type="component" value="Unassembled WGS sequence"/>
</dbReference>
<name>A0A1G7ZFH1_9FLAO</name>
<dbReference type="RefSeq" id="WP_245686478.1">
    <property type="nucleotide sequence ID" value="NZ_FNCW01000023.1"/>
</dbReference>
<accession>A0A1G7ZFH1</accession>
<dbReference type="GO" id="GO:0016740">
    <property type="term" value="F:transferase activity"/>
    <property type="evidence" value="ECO:0007669"/>
    <property type="project" value="UniProtKB-KW"/>
</dbReference>
<feature type="domain" description="Glycosyltransferase 2-like" evidence="1">
    <location>
        <begin position="7"/>
        <end position="138"/>
    </location>
</feature>
<proteinExistence type="predicted"/>
<keyword evidence="3" id="KW-1185">Reference proteome</keyword>
<dbReference type="EMBL" id="FNCW01000023">
    <property type="protein sequence ID" value="SDH06830.1"/>
    <property type="molecule type" value="Genomic_DNA"/>
</dbReference>
<dbReference type="InterPro" id="IPR029044">
    <property type="entry name" value="Nucleotide-diphossugar_trans"/>
</dbReference>